<protein>
    <submittedName>
        <fullName evidence="2">Uncharacterized protein</fullName>
    </submittedName>
</protein>
<keyword evidence="1" id="KW-0472">Membrane</keyword>
<gene>
    <name evidence="2" type="ORF">BC962_1760</name>
</gene>
<evidence type="ECO:0000313" key="3">
    <source>
        <dbReference type="Proteomes" id="UP000276282"/>
    </source>
</evidence>
<evidence type="ECO:0000256" key="1">
    <source>
        <dbReference type="SAM" id="Phobius"/>
    </source>
</evidence>
<reference evidence="2 3" key="1">
    <citation type="submission" date="2018-10" db="EMBL/GenBank/DDBJ databases">
        <title>Genomic Encyclopedia of Archaeal and Bacterial Type Strains, Phase II (KMG-II): from individual species to whole genera.</title>
        <authorList>
            <person name="Goeker M."/>
        </authorList>
    </citation>
    <scope>NUCLEOTIDE SEQUENCE [LARGE SCALE GENOMIC DNA]</scope>
    <source>
        <strain evidence="2 3">DSM 19839</strain>
    </source>
</reference>
<accession>A0A495PVK2</accession>
<dbReference type="EMBL" id="RBLG01000002">
    <property type="protein sequence ID" value="RKS53508.1"/>
    <property type="molecule type" value="Genomic_DNA"/>
</dbReference>
<comment type="caution">
    <text evidence="2">The sequence shown here is derived from an EMBL/GenBank/DDBJ whole genome shotgun (WGS) entry which is preliminary data.</text>
</comment>
<proteinExistence type="predicted"/>
<name>A0A495PVK2_9FLAO</name>
<sequence>MNKLIIIGIIVLLSGIAAHYLIETTEHGFWIGALMGAGGVLIITGISKQFG</sequence>
<keyword evidence="3" id="KW-1185">Reference proteome</keyword>
<dbReference type="Proteomes" id="UP000276282">
    <property type="component" value="Unassembled WGS sequence"/>
</dbReference>
<keyword evidence="1" id="KW-1133">Transmembrane helix</keyword>
<feature type="transmembrane region" description="Helical" evidence="1">
    <location>
        <begin position="28"/>
        <end position="46"/>
    </location>
</feature>
<organism evidence="2 3">
    <name type="scientific">Gillisia mitskevichiae</name>
    <dbReference type="NCBI Taxonomy" id="270921"/>
    <lineage>
        <taxon>Bacteria</taxon>
        <taxon>Pseudomonadati</taxon>
        <taxon>Bacteroidota</taxon>
        <taxon>Flavobacteriia</taxon>
        <taxon>Flavobacteriales</taxon>
        <taxon>Flavobacteriaceae</taxon>
        <taxon>Gillisia</taxon>
    </lineage>
</organism>
<evidence type="ECO:0000313" key="2">
    <source>
        <dbReference type="EMBL" id="RKS53508.1"/>
    </source>
</evidence>
<dbReference type="AlphaFoldDB" id="A0A495PVK2"/>
<keyword evidence="1" id="KW-0812">Transmembrane</keyword>